<accession>C2BFE4</accession>
<gene>
    <name evidence="1" type="primary">nimA</name>
    <name evidence="1" type="ORF">HMPREF0072_1064</name>
</gene>
<dbReference type="SUPFAM" id="SSF50475">
    <property type="entry name" value="FMN-binding split barrel"/>
    <property type="match status" value="1"/>
</dbReference>
<dbReference type="AlphaFoldDB" id="C2BFE4"/>
<protein>
    <submittedName>
        <fullName evidence="1">5-nitroimidazole resistance protein NimA</fullName>
    </submittedName>
</protein>
<dbReference type="PANTHER" id="PTHR34071:SF2">
    <property type="entry name" value="FLAVIN-NUCLEOTIDE-BINDING PROTEIN"/>
    <property type="match status" value="1"/>
</dbReference>
<comment type="caution">
    <text evidence="1">The sequence shown here is derived from an EMBL/GenBank/DDBJ whole genome shotgun (WGS) entry which is preliminary data.</text>
</comment>
<dbReference type="InterPro" id="IPR012349">
    <property type="entry name" value="Split_barrel_FMN-bd"/>
</dbReference>
<evidence type="ECO:0000313" key="2">
    <source>
        <dbReference type="Proteomes" id="UP000005984"/>
    </source>
</evidence>
<dbReference type="PANTHER" id="PTHR34071">
    <property type="entry name" value="5-NITROIMIDAZOLE ANTIBIOTICS RESISTANCE PROTEIN, NIMA-FAMILY-RELATED PROTEIN-RELATED"/>
    <property type="match status" value="1"/>
</dbReference>
<reference evidence="1 2" key="1">
    <citation type="submission" date="2008-10" db="EMBL/GenBank/DDBJ databases">
        <authorList>
            <person name="Qin X."/>
            <person name="Bachman B."/>
            <person name="Battles P."/>
            <person name="Bell A."/>
            <person name="Bess C."/>
            <person name="Bickham C."/>
            <person name="Chaboub L."/>
            <person name="Chen D."/>
            <person name="Coyle M."/>
            <person name="Deiros D.R."/>
            <person name="Dinh H."/>
            <person name="Forbes L."/>
            <person name="Fowler G."/>
            <person name="Francisco L."/>
            <person name="Fu Q."/>
            <person name="Gubbala S."/>
            <person name="Hale W."/>
            <person name="Han Y."/>
            <person name="Hemphill L."/>
            <person name="Highlander S.K."/>
            <person name="Hirani K."/>
            <person name="Hogues M."/>
            <person name="Jackson L."/>
            <person name="Jakkamsetti A."/>
            <person name="Javaid M."/>
            <person name="Jiang H."/>
            <person name="Korchina V."/>
            <person name="Kovar C."/>
            <person name="Lara F."/>
            <person name="Lee S."/>
            <person name="Mata R."/>
            <person name="Mathew T."/>
            <person name="Moen C."/>
            <person name="Morales K."/>
            <person name="Munidasa M."/>
            <person name="Nazareth L."/>
            <person name="Ngo R."/>
            <person name="Nguyen L."/>
            <person name="Okwuonu G."/>
            <person name="Ongeri F."/>
            <person name="Patil S."/>
            <person name="Petrosino J."/>
            <person name="Pham C."/>
            <person name="Pham P."/>
            <person name="Pu L.-L."/>
            <person name="Puazo M."/>
            <person name="Raj R."/>
            <person name="Reid J."/>
            <person name="Rouhana J."/>
            <person name="Saada N."/>
            <person name="Shang Y."/>
            <person name="Simmons D."/>
            <person name="Thornton R."/>
            <person name="Warren J."/>
            <person name="Weissenberger G."/>
            <person name="Zhang J."/>
            <person name="Zhang L."/>
            <person name="Zhou C."/>
            <person name="Zhu D."/>
            <person name="Muzny D."/>
            <person name="Worley K."/>
            <person name="Gibbs R."/>
        </authorList>
    </citation>
    <scope>NUCLEOTIDE SEQUENCE [LARGE SCALE GENOMIC DNA]</scope>
    <source>
        <strain evidence="1 2">ATCC 51172</strain>
    </source>
</reference>
<dbReference type="HOGENOM" id="CLU_067890_2_2_9"/>
<dbReference type="EMBL" id="ABYO01000195">
    <property type="protein sequence ID" value="EEI86348.1"/>
    <property type="molecule type" value="Genomic_DNA"/>
</dbReference>
<dbReference type="InterPro" id="IPR024747">
    <property type="entry name" value="Pyridox_Oxase-rel"/>
</dbReference>
<sequence>MINKEGFMFRKIRKVKNELSPERTREILHKAARGVLSLHGDDGYPYGLPLNYVYDEENQSLYFHGTKTGYKIDCIEKDPKACFTVILEDGLADDGWSKITSSVVAYGLVEEIEDQEFARAAMINLAKKYYPNIELVDENMAAGFKNTKMLAFHISYMTGKKVNER</sequence>
<name>C2BFE4_9FIRM</name>
<dbReference type="Pfam" id="PF12900">
    <property type="entry name" value="Pyridox_ox_2"/>
    <property type="match status" value="1"/>
</dbReference>
<proteinExistence type="predicted"/>
<dbReference type="eggNOG" id="COG3467">
    <property type="taxonomic scope" value="Bacteria"/>
</dbReference>
<dbReference type="Gene3D" id="2.30.110.10">
    <property type="entry name" value="Electron Transport, Fmn-binding Protein, Chain A"/>
    <property type="match status" value="1"/>
</dbReference>
<evidence type="ECO:0000313" key="1">
    <source>
        <dbReference type="EMBL" id="EEI86348.1"/>
    </source>
</evidence>
<dbReference type="Proteomes" id="UP000005984">
    <property type="component" value="Unassembled WGS sequence"/>
</dbReference>
<keyword evidence="2" id="KW-1185">Reference proteome</keyword>
<dbReference type="STRING" id="525254.HMPREF0072_1064"/>
<organism evidence="1 2">
    <name type="scientific">Anaerococcus lactolyticus ATCC 51172</name>
    <dbReference type="NCBI Taxonomy" id="525254"/>
    <lineage>
        <taxon>Bacteria</taxon>
        <taxon>Bacillati</taxon>
        <taxon>Bacillota</taxon>
        <taxon>Tissierellia</taxon>
        <taxon>Tissierellales</taxon>
        <taxon>Peptoniphilaceae</taxon>
        <taxon>Anaerococcus</taxon>
    </lineage>
</organism>